<evidence type="ECO:0000313" key="2">
    <source>
        <dbReference type="Proteomes" id="UP000240259"/>
    </source>
</evidence>
<reference evidence="1 2" key="1">
    <citation type="submission" date="2018-03" db="EMBL/GenBank/DDBJ databases">
        <title>Genome sequence of the symbiotic type strain Mesorhizobium helmanticense CSLC115NT isolated from Lotus corniculatus nodules.</title>
        <authorList>
            <person name="Sannazzaro A.I."/>
            <person name="Torres Tejerizo G.A."/>
            <person name="Dip D."/>
            <person name="Caballero M."/>
            <person name="Pistorio M."/>
            <person name="Estrella M.J."/>
        </authorList>
    </citation>
    <scope>NUCLEOTIDE SEQUENCE [LARGE SCALE GENOMIC DNA]</scope>
    <source>
        <strain evidence="1 2">CSLC115N</strain>
    </source>
</reference>
<organism evidence="1 2">
    <name type="scientific">Mesorhizobium helmanticense</name>
    <dbReference type="NCBI Taxonomy" id="1776423"/>
    <lineage>
        <taxon>Bacteria</taxon>
        <taxon>Pseudomonadati</taxon>
        <taxon>Pseudomonadota</taxon>
        <taxon>Alphaproteobacteria</taxon>
        <taxon>Hyphomicrobiales</taxon>
        <taxon>Phyllobacteriaceae</taxon>
        <taxon>Mesorhizobium</taxon>
    </lineage>
</organism>
<proteinExistence type="predicted"/>
<protein>
    <submittedName>
        <fullName evidence="1">Uncharacterized protein</fullName>
    </submittedName>
</protein>
<accession>A0A2T4J0U8</accession>
<dbReference type="EMBL" id="PZJX01000007">
    <property type="protein sequence ID" value="PTE11535.1"/>
    <property type="molecule type" value="Genomic_DNA"/>
</dbReference>
<evidence type="ECO:0000313" key="1">
    <source>
        <dbReference type="EMBL" id="PTE11535.1"/>
    </source>
</evidence>
<name>A0A2T4J0U8_9HYPH</name>
<comment type="caution">
    <text evidence="1">The sequence shown here is derived from an EMBL/GenBank/DDBJ whole genome shotgun (WGS) entry which is preliminary data.</text>
</comment>
<dbReference type="AlphaFoldDB" id="A0A2T4J0U8"/>
<gene>
    <name evidence="1" type="ORF">C9427_04755</name>
</gene>
<keyword evidence="2" id="KW-1185">Reference proteome</keyword>
<sequence length="131" mass="14777">MAYVSAKNGALLIPSGPGEDGKHLYAILTNPCQNASCLLVTVTSIKEGRFFDPACRIEPGEHEFITKPSYVEYRMSRILRCEQITKCVDGWYFTPKPAVSDDLINRMRQGVVDSNFTAKLVLKYLEDNKDR</sequence>
<dbReference type="Proteomes" id="UP000240259">
    <property type="component" value="Unassembled WGS sequence"/>
</dbReference>